<comment type="PTM">
    <text evidence="7 8">Transiently phosphorylated on a His residue during the reaction cycle. Phosphorylation strongly increases the affinity for substrates and increases the rate of nicotinate D-ribonucleotide production. Dephosphorylation regenerates the low-affinity form of the enzyme, leading to product release.</text>
</comment>
<dbReference type="InterPro" id="IPR036068">
    <property type="entry name" value="Nicotinate_pribotase-like_C"/>
</dbReference>
<evidence type="ECO:0000259" key="9">
    <source>
        <dbReference type="Pfam" id="PF04095"/>
    </source>
</evidence>
<dbReference type="GO" id="GO:0034355">
    <property type="term" value="P:NAD+ biosynthetic process via the salvage pathway"/>
    <property type="evidence" value="ECO:0007669"/>
    <property type="project" value="TreeGrafter"/>
</dbReference>
<dbReference type="InterPro" id="IPR040727">
    <property type="entry name" value="NAPRTase_N"/>
</dbReference>
<protein>
    <recommendedName>
        <fullName evidence="3 7">Nicotinate phosphoribosyltransferase</fullName>
        <shortName evidence="7">NAPRTase</shortName>
        <ecNumber evidence="3 7">6.3.4.21</ecNumber>
    </recommendedName>
</protein>
<comment type="function">
    <text evidence="7 8">Catalyzes the synthesis of beta-nicotinate D-ribonucleotide from nicotinate and 5-phospho-D-ribose 1-phosphate at the expense of ATP.</text>
</comment>
<feature type="domain" description="Nicotinate/nicotinamide phosphoribosyltransferase" evidence="9">
    <location>
        <begin position="173"/>
        <end position="401"/>
    </location>
</feature>
<evidence type="ECO:0000259" key="10">
    <source>
        <dbReference type="Pfam" id="PF17767"/>
    </source>
</evidence>
<accession>A0A7X4H6G2</accession>
<keyword evidence="11" id="KW-0808">Transferase</keyword>
<reference evidence="11 12" key="1">
    <citation type="submission" date="2019-12" db="EMBL/GenBank/DDBJ databases">
        <title>Novel species isolated from a subtropical stream in China.</title>
        <authorList>
            <person name="Lu H."/>
        </authorList>
    </citation>
    <scope>NUCLEOTIDE SEQUENCE [LARGE SCALE GENOMIC DNA]</scope>
    <source>
        <strain evidence="11 12">FT134W</strain>
    </source>
</reference>
<comment type="catalytic activity">
    <reaction evidence="7 8">
        <text>5-phospho-alpha-D-ribose 1-diphosphate + nicotinate + ATP + H2O = nicotinate beta-D-ribonucleotide + ADP + phosphate + diphosphate</text>
        <dbReference type="Rhea" id="RHEA:36163"/>
        <dbReference type="ChEBI" id="CHEBI:15377"/>
        <dbReference type="ChEBI" id="CHEBI:30616"/>
        <dbReference type="ChEBI" id="CHEBI:32544"/>
        <dbReference type="ChEBI" id="CHEBI:33019"/>
        <dbReference type="ChEBI" id="CHEBI:43474"/>
        <dbReference type="ChEBI" id="CHEBI:57502"/>
        <dbReference type="ChEBI" id="CHEBI:58017"/>
        <dbReference type="ChEBI" id="CHEBI:456216"/>
        <dbReference type="EC" id="6.3.4.21"/>
    </reaction>
</comment>
<dbReference type="SUPFAM" id="SSF51690">
    <property type="entry name" value="Nicotinate/Quinolinate PRTase C-terminal domain-like"/>
    <property type="match status" value="1"/>
</dbReference>
<dbReference type="RefSeq" id="WP_161052675.1">
    <property type="nucleotide sequence ID" value="NZ_WWCR01000081.1"/>
</dbReference>
<dbReference type="GO" id="GO:0005829">
    <property type="term" value="C:cytosol"/>
    <property type="evidence" value="ECO:0007669"/>
    <property type="project" value="TreeGrafter"/>
</dbReference>
<evidence type="ECO:0000256" key="3">
    <source>
        <dbReference type="ARBA" id="ARBA00013236"/>
    </source>
</evidence>
<comment type="similarity">
    <text evidence="2 7 8">Belongs to the NAPRTase family.</text>
</comment>
<comment type="pathway">
    <text evidence="1 7 8">Cofactor biosynthesis; NAD(+) biosynthesis; nicotinate D-ribonucleotide from nicotinate: step 1/1.</text>
</comment>
<keyword evidence="6 7" id="KW-0662">Pyridine nucleotide biosynthesis</keyword>
<dbReference type="PANTHER" id="PTHR11098">
    <property type="entry name" value="NICOTINATE PHOSPHORIBOSYLTRANSFERASE"/>
    <property type="match status" value="1"/>
</dbReference>
<dbReference type="Pfam" id="PF04095">
    <property type="entry name" value="NAPRTase"/>
    <property type="match status" value="1"/>
</dbReference>
<gene>
    <name evidence="7 11" type="primary">pncB</name>
    <name evidence="11" type="ORF">GTP56_29110</name>
</gene>
<dbReference type="GO" id="GO:0016757">
    <property type="term" value="F:glycosyltransferase activity"/>
    <property type="evidence" value="ECO:0007669"/>
    <property type="project" value="UniProtKB-KW"/>
</dbReference>
<dbReference type="SUPFAM" id="SSF54675">
    <property type="entry name" value="Nicotinate/Quinolinate PRTase N-terminal domain-like"/>
    <property type="match status" value="1"/>
</dbReference>
<proteinExistence type="inferred from homology"/>
<dbReference type="EMBL" id="WWCR01000081">
    <property type="protein sequence ID" value="MYM76226.1"/>
    <property type="molecule type" value="Genomic_DNA"/>
</dbReference>
<keyword evidence="5 7" id="KW-0436">Ligase</keyword>
<evidence type="ECO:0000256" key="8">
    <source>
        <dbReference type="RuleBase" id="RU003838"/>
    </source>
</evidence>
<dbReference type="InterPro" id="IPR041525">
    <property type="entry name" value="N/Namide_PRibTrfase"/>
</dbReference>
<evidence type="ECO:0000256" key="4">
    <source>
        <dbReference type="ARBA" id="ARBA00022553"/>
    </source>
</evidence>
<evidence type="ECO:0000256" key="2">
    <source>
        <dbReference type="ARBA" id="ARBA00010897"/>
    </source>
</evidence>
<keyword evidence="4 7" id="KW-0597">Phosphoprotein</keyword>
<dbReference type="AlphaFoldDB" id="A0A7X4H6G2"/>
<evidence type="ECO:0000313" key="11">
    <source>
        <dbReference type="EMBL" id="MYM76226.1"/>
    </source>
</evidence>
<sequence length="403" mass="45918">MTEPIIRSLLETDLYKFTMWQALFTSAYNDNSAEYRFVCRHAPAQPLAELKEAVEREVEHLCSLRFREEELDYLRSLRYMKSSFVDFLSIFRLQRRFIRIETNGDALEIVASGPQMHVMFFEIFILAIVGQLHAQRFPQEAALAEGRRRLAAKVERLRAFEHEADELADMHPFGLADYGLRRRFSSAWHEEVVTTLMTQAPRFFKGTSNVYLAMRLGLTPIGTVAHEFMQTFQAVHDVPLRNSQKAALESWVQTYRGDLGVALTDVVGMDAFLRDFDLYFAKLFDGLRHDSGDPEAWGEKALAHYAALRIDAHTKLLVFSDGLNVDKSIALWRRFAGRTQTAFGIGTNLTHDFGPQFPALEIVMKLVRCNGRPVAKLSDSPGKTICDDATFLAYLRSVFEVAA</sequence>
<evidence type="ECO:0000313" key="12">
    <source>
        <dbReference type="Proteomes" id="UP000469734"/>
    </source>
</evidence>
<comment type="caution">
    <text evidence="11">The sequence shown here is derived from an EMBL/GenBank/DDBJ whole genome shotgun (WGS) entry which is preliminary data.</text>
</comment>
<dbReference type="Gene3D" id="3.20.140.10">
    <property type="entry name" value="nicotinate phosphoribosyltransferase"/>
    <property type="match status" value="1"/>
</dbReference>
<evidence type="ECO:0000256" key="5">
    <source>
        <dbReference type="ARBA" id="ARBA00022598"/>
    </source>
</evidence>
<dbReference type="InterPro" id="IPR006406">
    <property type="entry name" value="Nic_PRibTrfase"/>
</dbReference>
<keyword evidence="11" id="KW-0328">Glycosyltransferase</keyword>
<dbReference type="GO" id="GO:0004516">
    <property type="term" value="F:nicotinate phosphoribosyltransferase activity"/>
    <property type="evidence" value="ECO:0007669"/>
    <property type="project" value="UniProtKB-UniRule"/>
</dbReference>
<dbReference type="HAMAP" id="MF_00570">
    <property type="entry name" value="NAPRTase"/>
    <property type="match status" value="1"/>
</dbReference>
<feature type="modified residue" description="Phosphohistidine; by autocatalysis" evidence="7">
    <location>
        <position position="226"/>
    </location>
</feature>
<feature type="domain" description="Nicotinate phosphoribosyltransferase N-terminal" evidence="10">
    <location>
        <begin position="10"/>
        <end position="129"/>
    </location>
</feature>
<evidence type="ECO:0000256" key="7">
    <source>
        <dbReference type="HAMAP-Rule" id="MF_00570"/>
    </source>
</evidence>
<dbReference type="Proteomes" id="UP000469734">
    <property type="component" value="Unassembled WGS sequence"/>
</dbReference>
<dbReference type="InterPro" id="IPR007229">
    <property type="entry name" value="Nic_PRibTrfase-Fam"/>
</dbReference>
<evidence type="ECO:0000256" key="1">
    <source>
        <dbReference type="ARBA" id="ARBA00004952"/>
    </source>
</evidence>
<dbReference type="PANTHER" id="PTHR11098:SF1">
    <property type="entry name" value="NICOTINATE PHOSPHORIBOSYLTRANSFERASE"/>
    <property type="match status" value="1"/>
</dbReference>
<dbReference type="Pfam" id="PF17767">
    <property type="entry name" value="NAPRTase_N"/>
    <property type="match status" value="1"/>
</dbReference>
<dbReference type="NCBIfam" id="TIGR01514">
    <property type="entry name" value="NAPRTase"/>
    <property type="match status" value="1"/>
</dbReference>
<name>A0A7X4H6G2_9BURK</name>
<evidence type="ECO:0000256" key="6">
    <source>
        <dbReference type="ARBA" id="ARBA00022642"/>
    </source>
</evidence>
<dbReference type="NCBIfam" id="NF003704">
    <property type="entry name" value="PRK05321.1"/>
    <property type="match status" value="1"/>
</dbReference>
<organism evidence="11 12">
    <name type="scientific">Duganella margarita</name>
    <dbReference type="NCBI Taxonomy" id="2692170"/>
    <lineage>
        <taxon>Bacteria</taxon>
        <taxon>Pseudomonadati</taxon>
        <taxon>Pseudomonadota</taxon>
        <taxon>Betaproteobacteria</taxon>
        <taxon>Burkholderiales</taxon>
        <taxon>Oxalobacteraceae</taxon>
        <taxon>Telluria group</taxon>
        <taxon>Duganella</taxon>
    </lineage>
</organism>
<dbReference type="EC" id="6.3.4.21" evidence="3 7"/>
<dbReference type="PIRSF" id="PIRSF000484">
    <property type="entry name" value="NAPRT"/>
    <property type="match status" value="1"/>
</dbReference>
<dbReference type="UniPathway" id="UPA00253">
    <property type="reaction ID" value="UER00457"/>
</dbReference>